<keyword evidence="1" id="KW-0812">Transmembrane</keyword>
<protein>
    <recommendedName>
        <fullName evidence="4">DUF3265 domain-containing protein</fullName>
    </recommendedName>
</protein>
<feature type="transmembrane region" description="Helical" evidence="1">
    <location>
        <begin position="25"/>
        <end position="44"/>
    </location>
</feature>
<keyword evidence="1" id="KW-1133">Transmembrane helix</keyword>
<proteinExistence type="predicted"/>
<gene>
    <name evidence="2" type="ORF">FOF44_11290</name>
</gene>
<keyword evidence="1" id="KW-0472">Membrane</keyword>
<dbReference type="AlphaFoldDB" id="A0A557P4S2"/>
<name>A0A557P4S2_9VIBR</name>
<evidence type="ECO:0008006" key="4">
    <source>
        <dbReference type="Google" id="ProtNLM"/>
    </source>
</evidence>
<evidence type="ECO:0000313" key="3">
    <source>
        <dbReference type="Proteomes" id="UP000319828"/>
    </source>
</evidence>
<organism evidence="2 3">
    <name type="scientific">Vibrio algivorus</name>
    <dbReference type="NCBI Taxonomy" id="1667024"/>
    <lineage>
        <taxon>Bacteria</taxon>
        <taxon>Pseudomonadati</taxon>
        <taxon>Pseudomonadota</taxon>
        <taxon>Gammaproteobacteria</taxon>
        <taxon>Vibrionales</taxon>
        <taxon>Vibrionaceae</taxon>
        <taxon>Vibrio</taxon>
    </lineage>
</organism>
<dbReference type="Proteomes" id="UP000319828">
    <property type="component" value="Unassembled WGS sequence"/>
</dbReference>
<dbReference type="OrthoDB" id="5903298at2"/>
<sequence length="59" mass="6573">MILLLQNGHGKKKTNKRFKADSQRSAVLVLIGFCVYGAMVKYCGSVTHHLSGRYMQDGD</sequence>
<dbReference type="EMBL" id="VMKJ01000023">
    <property type="protein sequence ID" value="TVO35666.1"/>
    <property type="molecule type" value="Genomic_DNA"/>
</dbReference>
<evidence type="ECO:0000256" key="1">
    <source>
        <dbReference type="SAM" id="Phobius"/>
    </source>
</evidence>
<comment type="caution">
    <text evidence="2">The sequence shown here is derived from an EMBL/GenBank/DDBJ whole genome shotgun (WGS) entry which is preliminary data.</text>
</comment>
<reference evidence="2 3" key="1">
    <citation type="submission" date="2019-07" db="EMBL/GenBank/DDBJ databases">
        <title>The draft genome sequence of Vibrio algivorus M1486.</title>
        <authorList>
            <person name="Meng X."/>
        </authorList>
    </citation>
    <scope>NUCLEOTIDE SEQUENCE [LARGE SCALE GENOMIC DNA]</scope>
    <source>
        <strain evidence="2 3">M1486</strain>
    </source>
</reference>
<accession>A0A557P4S2</accession>
<evidence type="ECO:0000313" key="2">
    <source>
        <dbReference type="EMBL" id="TVO35666.1"/>
    </source>
</evidence>